<keyword evidence="4 6" id="KW-0067">ATP-binding</keyword>
<evidence type="ECO:0000256" key="3">
    <source>
        <dbReference type="ARBA" id="ARBA00022741"/>
    </source>
</evidence>
<dbReference type="PANTHER" id="PTHR42734:SF17">
    <property type="entry name" value="METAL TRANSPORT SYSTEM ATP-BINDING PROTEIN TM_0124-RELATED"/>
    <property type="match status" value="1"/>
</dbReference>
<protein>
    <submittedName>
        <fullName evidence="6">ABC transporter ATP-binding protein</fullName>
    </submittedName>
</protein>
<keyword evidence="3" id="KW-0547">Nucleotide-binding</keyword>
<dbReference type="Pfam" id="PF00005">
    <property type="entry name" value="ABC_tran"/>
    <property type="match status" value="1"/>
</dbReference>
<dbReference type="InterPro" id="IPR003593">
    <property type="entry name" value="AAA+_ATPase"/>
</dbReference>
<evidence type="ECO:0000313" key="6">
    <source>
        <dbReference type="EMBL" id="HHH13608.1"/>
    </source>
</evidence>
<evidence type="ECO:0000256" key="4">
    <source>
        <dbReference type="ARBA" id="ARBA00022840"/>
    </source>
</evidence>
<dbReference type="SUPFAM" id="SSF52540">
    <property type="entry name" value="P-loop containing nucleoside triphosphate hydrolases"/>
    <property type="match status" value="1"/>
</dbReference>
<dbReference type="CDD" id="cd03235">
    <property type="entry name" value="ABC_Metallic_Cations"/>
    <property type="match status" value="1"/>
</dbReference>
<dbReference type="InterPro" id="IPR003439">
    <property type="entry name" value="ABC_transporter-like_ATP-bd"/>
</dbReference>
<dbReference type="PROSITE" id="PS00211">
    <property type="entry name" value="ABC_TRANSPORTER_1"/>
    <property type="match status" value="1"/>
</dbReference>
<comment type="caution">
    <text evidence="6">The sequence shown here is derived from an EMBL/GenBank/DDBJ whole genome shotgun (WGS) entry which is preliminary data.</text>
</comment>
<comment type="similarity">
    <text evidence="1">Belongs to the ABC transporter superfamily.</text>
</comment>
<dbReference type="PROSITE" id="PS50893">
    <property type="entry name" value="ABC_TRANSPORTER_2"/>
    <property type="match status" value="1"/>
</dbReference>
<dbReference type="InterPro" id="IPR027417">
    <property type="entry name" value="P-loop_NTPase"/>
</dbReference>
<dbReference type="GO" id="GO:0005524">
    <property type="term" value="F:ATP binding"/>
    <property type="evidence" value="ECO:0007669"/>
    <property type="project" value="UniProtKB-KW"/>
</dbReference>
<feature type="domain" description="ABC transporter" evidence="5">
    <location>
        <begin position="7"/>
        <end position="238"/>
    </location>
</feature>
<dbReference type="PANTHER" id="PTHR42734">
    <property type="entry name" value="METAL TRANSPORT SYSTEM ATP-BINDING PROTEIN TM_0124-RELATED"/>
    <property type="match status" value="1"/>
</dbReference>
<dbReference type="FunFam" id="3.40.50.300:FF:000134">
    <property type="entry name" value="Iron-enterobactin ABC transporter ATP-binding protein"/>
    <property type="match status" value="1"/>
</dbReference>
<dbReference type="SMART" id="SM00382">
    <property type="entry name" value="AAA"/>
    <property type="match status" value="1"/>
</dbReference>
<dbReference type="EMBL" id="DROM01000313">
    <property type="protein sequence ID" value="HHH13608.1"/>
    <property type="molecule type" value="Genomic_DNA"/>
</dbReference>
<evidence type="ECO:0000256" key="1">
    <source>
        <dbReference type="ARBA" id="ARBA00005417"/>
    </source>
</evidence>
<evidence type="ECO:0000259" key="5">
    <source>
        <dbReference type="PROSITE" id="PS50893"/>
    </source>
</evidence>
<sequence>MNRQPAIEVKNLSFSYGEVPVLEGIDLTVPEGEFLGIVGPNAGGKSTLLKLLLGLLEPRQGEIRVLGRPPKKARRLMGYVPQYPAFSRDFPVTVEQVVLMGRLGTGRLVGGYGREDRRIAARVMEEAEIAPLAGRRIDRLSGGQLQRVLVARALACEPRILLLDEPTANIDMRVENELFDLLRELNERMTILVVSHDIAFISRYVHRVACLNRTLVCHRTEEIDAEAIRQLYGGEVRMVHHHHH</sequence>
<dbReference type="Gene3D" id="3.40.50.300">
    <property type="entry name" value="P-loop containing nucleotide triphosphate hydrolases"/>
    <property type="match status" value="1"/>
</dbReference>
<reference evidence="6" key="1">
    <citation type="journal article" date="2020" name="mSystems">
        <title>Genome- and Community-Level Interaction Insights into Carbon Utilization and Element Cycling Functions of Hydrothermarchaeota in Hydrothermal Sediment.</title>
        <authorList>
            <person name="Zhou Z."/>
            <person name="Liu Y."/>
            <person name="Xu W."/>
            <person name="Pan J."/>
            <person name="Luo Z.H."/>
            <person name="Li M."/>
        </authorList>
    </citation>
    <scope>NUCLEOTIDE SEQUENCE [LARGE SCALE GENOMIC DNA]</scope>
    <source>
        <strain evidence="6">HyVt-535</strain>
    </source>
</reference>
<dbReference type="InterPro" id="IPR050153">
    <property type="entry name" value="Metal_Ion_Import_ABC"/>
</dbReference>
<dbReference type="Proteomes" id="UP000886100">
    <property type="component" value="Unassembled WGS sequence"/>
</dbReference>
<accession>A0A7C5J0R8</accession>
<dbReference type="AlphaFoldDB" id="A0A7C5J0R8"/>
<gene>
    <name evidence="6" type="ORF">ENJ98_05175</name>
</gene>
<keyword evidence="2" id="KW-0813">Transport</keyword>
<organism evidence="6">
    <name type="scientific">Thiolapillus brandeum</name>
    <dbReference type="NCBI Taxonomy" id="1076588"/>
    <lineage>
        <taxon>Bacteria</taxon>
        <taxon>Pseudomonadati</taxon>
        <taxon>Pseudomonadota</taxon>
        <taxon>Gammaproteobacteria</taxon>
        <taxon>Chromatiales</taxon>
        <taxon>Sedimenticolaceae</taxon>
        <taxon>Thiolapillus</taxon>
    </lineage>
</organism>
<dbReference type="GO" id="GO:0016887">
    <property type="term" value="F:ATP hydrolysis activity"/>
    <property type="evidence" value="ECO:0007669"/>
    <property type="project" value="InterPro"/>
</dbReference>
<proteinExistence type="inferred from homology"/>
<evidence type="ECO:0000256" key="2">
    <source>
        <dbReference type="ARBA" id="ARBA00022448"/>
    </source>
</evidence>
<name>A0A7C5J0R8_9GAMM</name>
<dbReference type="InterPro" id="IPR017871">
    <property type="entry name" value="ABC_transporter-like_CS"/>
</dbReference>